<dbReference type="eggNOG" id="ENOG502TMAC">
    <property type="taxonomic scope" value="Eukaryota"/>
</dbReference>
<feature type="region of interest" description="Disordered" evidence="1">
    <location>
        <begin position="263"/>
        <end position="388"/>
    </location>
</feature>
<evidence type="ECO:0000313" key="2">
    <source>
        <dbReference type="EMBL" id="KIS71276.1"/>
    </source>
</evidence>
<dbReference type="KEGG" id="uma:UMAG_01176"/>
<dbReference type="RefSeq" id="XP_011387118.1">
    <property type="nucleotide sequence ID" value="XM_011388816.1"/>
</dbReference>
<name>A0A0D1E6Q0_MYCMD</name>
<feature type="compositionally biased region" description="Basic and acidic residues" evidence="1">
    <location>
        <begin position="121"/>
        <end position="131"/>
    </location>
</feature>
<dbReference type="GeneID" id="23562274"/>
<proteinExistence type="predicted"/>
<dbReference type="InParanoid" id="A0A0D1E6Q0"/>
<keyword evidence="3" id="KW-1185">Reference proteome</keyword>
<accession>A0A0D1E6Q0</accession>
<sequence length="388" mass="41440">MDIYDPGLMAANGSVDGSSTPTGNESVNKTELDQNVEKLVGNISSWWSGFAKKSQDSITQARKEMETRGGIVNYAKSEYAKLESSIGEAQKKARDHSQQPQGAKEDLSAESSSTDSASRSEVSKGKQRAIDNHTSAVAPSDDAEGANQSPTLGASMSSLFSKLTSDPRLVQLQHSLTSTLQSVSSPVTSNEPNDATRTTNPIKLQESLSKLSLTIQSHLPHLDLKESQQLANRYLQATESFAREVQSDMKEFVGELVRIVPPEERGAEAESTAAKSDSTYSGSDVAEKTAPPIAADNQSQPSGKARPGSTDAKTQTVAATDATSEEEDFAWDEDDEEAAAVRSEIAVSTTSSTGKAAEQLSMPTTPAVKQAETVQAKNEESEEDSDWE</sequence>
<feature type="region of interest" description="Disordered" evidence="1">
    <location>
        <begin position="54"/>
        <end position="154"/>
    </location>
</feature>
<dbReference type="EMBL" id="CM003141">
    <property type="protein sequence ID" value="KIS71276.1"/>
    <property type="molecule type" value="Genomic_DNA"/>
</dbReference>
<gene>
    <name evidence="2" type="ORF">UMAG_01176</name>
</gene>
<dbReference type="VEuPathDB" id="FungiDB:UMAG_01176"/>
<evidence type="ECO:0000256" key="1">
    <source>
        <dbReference type="SAM" id="MobiDB-lite"/>
    </source>
</evidence>
<feature type="region of interest" description="Disordered" evidence="1">
    <location>
        <begin position="1"/>
        <end position="31"/>
    </location>
</feature>
<dbReference type="Proteomes" id="UP000000561">
    <property type="component" value="Chromosome 2"/>
</dbReference>
<feature type="compositionally biased region" description="Low complexity" evidence="1">
    <location>
        <begin position="109"/>
        <end position="120"/>
    </location>
</feature>
<dbReference type="OrthoDB" id="73788at2759"/>
<feature type="compositionally biased region" description="Polar residues" evidence="1">
    <location>
        <begin position="15"/>
        <end position="27"/>
    </location>
</feature>
<feature type="compositionally biased region" description="Acidic residues" evidence="1">
    <location>
        <begin position="323"/>
        <end position="338"/>
    </location>
</feature>
<evidence type="ECO:0008006" key="4">
    <source>
        <dbReference type="Google" id="ProtNLM"/>
    </source>
</evidence>
<feature type="compositionally biased region" description="Basic and acidic residues" evidence="1">
    <location>
        <begin position="89"/>
        <end position="107"/>
    </location>
</feature>
<protein>
    <recommendedName>
        <fullName evidence="4">BSD domain-containing protein</fullName>
    </recommendedName>
</protein>
<evidence type="ECO:0000313" key="3">
    <source>
        <dbReference type="Proteomes" id="UP000000561"/>
    </source>
</evidence>
<feature type="region of interest" description="Disordered" evidence="1">
    <location>
        <begin position="177"/>
        <end position="201"/>
    </location>
</feature>
<organism evidence="2 3">
    <name type="scientific">Mycosarcoma maydis</name>
    <name type="common">Corn smut fungus</name>
    <name type="synonym">Ustilago maydis</name>
    <dbReference type="NCBI Taxonomy" id="5270"/>
    <lineage>
        <taxon>Eukaryota</taxon>
        <taxon>Fungi</taxon>
        <taxon>Dikarya</taxon>
        <taxon>Basidiomycota</taxon>
        <taxon>Ustilaginomycotina</taxon>
        <taxon>Ustilaginomycetes</taxon>
        <taxon>Ustilaginales</taxon>
        <taxon>Ustilaginaceae</taxon>
        <taxon>Mycosarcoma</taxon>
    </lineage>
</organism>
<feature type="compositionally biased region" description="Polar residues" evidence="1">
    <location>
        <begin position="273"/>
        <end position="282"/>
    </location>
</feature>
<feature type="compositionally biased region" description="Polar residues" evidence="1">
    <location>
        <begin position="311"/>
        <end position="322"/>
    </location>
</feature>
<dbReference type="AlphaFoldDB" id="A0A0D1E6Q0"/>
<reference evidence="2 3" key="1">
    <citation type="journal article" date="2006" name="Nature">
        <title>Insights from the genome of the biotrophic fungal plant pathogen Ustilago maydis.</title>
        <authorList>
            <person name="Kamper J."/>
            <person name="Kahmann R."/>
            <person name="Bolker M."/>
            <person name="Ma L.J."/>
            <person name="Brefort T."/>
            <person name="Saville B.J."/>
            <person name="Banuett F."/>
            <person name="Kronstad J.W."/>
            <person name="Gold S.E."/>
            <person name="Muller O."/>
            <person name="Perlin M.H."/>
            <person name="Wosten H.A."/>
            <person name="de Vries R."/>
            <person name="Ruiz-Herrera J."/>
            <person name="Reynaga-Pena C.G."/>
            <person name="Snetselaar K."/>
            <person name="McCann M."/>
            <person name="Perez-Martin J."/>
            <person name="Feldbrugge M."/>
            <person name="Basse C.W."/>
            <person name="Steinberg G."/>
            <person name="Ibeas J.I."/>
            <person name="Holloman W."/>
            <person name="Guzman P."/>
            <person name="Farman M."/>
            <person name="Stajich J.E."/>
            <person name="Sentandreu R."/>
            <person name="Gonzalez-Prieto J.M."/>
            <person name="Kennell J.C."/>
            <person name="Molina L."/>
            <person name="Schirawski J."/>
            <person name="Mendoza-Mendoza A."/>
            <person name="Greilinger D."/>
            <person name="Munch K."/>
            <person name="Rossel N."/>
            <person name="Scherer M."/>
            <person name="Vranes M."/>
            <person name="Ladendorf O."/>
            <person name="Vincon V."/>
            <person name="Fuchs U."/>
            <person name="Sandrock B."/>
            <person name="Meng S."/>
            <person name="Ho E.C."/>
            <person name="Cahill M.J."/>
            <person name="Boyce K.J."/>
            <person name="Klose J."/>
            <person name="Klosterman S.J."/>
            <person name="Deelstra H.J."/>
            <person name="Ortiz-Castellanos L."/>
            <person name="Li W."/>
            <person name="Sanchez-Alonso P."/>
            <person name="Schreier P.H."/>
            <person name="Hauser-Hahn I."/>
            <person name="Vaupel M."/>
            <person name="Koopmann E."/>
            <person name="Friedrich G."/>
            <person name="Voss H."/>
            <person name="Schluter T."/>
            <person name="Margolis J."/>
            <person name="Platt D."/>
            <person name="Swimmer C."/>
            <person name="Gnirke A."/>
            <person name="Chen F."/>
            <person name="Vysotskaia V."/>
            <person name="Mannhaupt G."/>
            <person name="Guldener U."/>
            <person name="Munsterkotter M."/>
            <person name="Haase D."/>
            <person name="Oesterheld M."/>
            <person name="Mewes H.W."/>
            <person name="Mauceli E.W."/>
            <person name="DeCaprio D."/>
            <person name="Wade C.M."/>
            <person name="Butler J."/>
            <person name="Young S."/>
            <person name="Jaffe D.B."/>
            <person name="Calvo S."/>
            <person name="Nusbaum C."/>
            <person name="Galagan J."/>
            <person name="Birren B.W."/>
        </authorList>
    </citation>
    <scope>NUCLEOTIDE SEQUENCE [LARGE SCALE GENOMIC DNA]</scope>
    <source>
        <strain evidence="3">DSM 14603 / FGSC 9021 / UM521</strain>
    </source>
</reference>